<reference evidence="2 3" key="1">
    <citation type="submission" date="2020-08" db="EMBL/GenBank/DDBJ databases">
        <title>Genome sequence of Nocardioides mesophilus KACC 16243T.</title>
        <authorList>
            <person name="Hyun D.-W."/>
            <person name="Bae J.-W."/>
        </authorList>
    </citation>
    <scope>NUCLEOTIDE SEQUENCE [LARGE SCALE GENOMIC DNA]</scope>
    <source>
        <strain evidence="2 3">KACC 16243</strain>
    </source>
</reference>
<dbReference type="EMBL" id="CP060713">
    <property type="protein sequence ID" value="QNN52478.1"/>
    <property type="molecule type" value="Genomic_DNA"/>
</dbReference>
<protein>
    <submittedName>
        <fullName evidence="2">Nuclear transport factor 2 family protein</fullName>
    </submittedName>
</protein>
<accession>A0A7G9RA53</accession>
<dbReference type="InterPro" id="IPR027843">
    <property type="entry name" value="DUF4440"/>
</dbReference>
<gene>
    <name evidence="2" type="ORF">H9L09_18715</name>
</gene>
<dbReference type="AlphaFoldDB" id="A0A7G9RA53"/>
<dbReference type="InterPro" id="IPR032710">
    <property type="entry name" value="NTF2-like_dom_sf"/>
</dbReference>
<dbReference type="RefSeq" id="WP_187578320.1">
    <property type="nucleotide sequence ID" value="NZ_CP060713.1"/>
</dbReference>
<dbReference type="Gene3D" id="3.10.450.50">
    <property type="match status" value="1"/>
</dbReference>
<evidence type="ECO:0000313" key="3">
    <source>
        <dbReference type="Proteomes" id="UP000515947"/>
    </source>
</evidence>
<keyword evidence="3" id="KW-1185">Reference proteome</keyword>
<feature type="domain" description="DUF4440" evidence="1">
    <location>
        <begin position="12"/>
        <end position="120"/>
    </location>
</feature>
<sequence length="126" mass="13810">MHPQAPFDESEIREAERRLEAALEAADPTSWVLEYTEDAVFDGGGEHAVVGRESLLAMAGSMRPLGSVSIRPLRTEGREGLVAVWCQASWVSGPAESQPTTVDVRGILVWRKEPDGVWRVAMEHIG</sequence>
<dbReference type="KEGG" id="nmes:H9L09_18715"/>
<dbReference type="Pfam" id="PF14534">
    <property type="entry name" value="DUF4440"/>
    <property type="match status" value="1"/>
</dbReference>
<name>A0A7G9RA53_9ACTN</name>
<proteinExistence type="predicted"/>
<dbReference type="Proteomes" id="UP000515947">
    <property type="component" value="Chromosome"/>
</dbReference>
<evidence type="ECO:0000259" key="1">
    <source>
        <dbReference type="Pfam" id="PF14534"/>
    </source>
</evidence>
<organism evidence="2 3">
    <name type="scientific">Nocardioides mesophilus</name>
    <dbReference type="NCBI Taxonomy" id="433659"/>
    <lineage>
        <taxon>Bacteria</taxon>
        <taxon>Bacillati</taxon>
        <taxon>Actinomycetota</taxon>
        <taxon>Actinomycetes</taxon>
        <taxon>Propionibacteriales</taxon>
        <taxon>Nocardioidaceae</taxon>
        <taxon>Nocardioides</taxon>
    </lineage>
</organism>
<evidence type="ECO:0000313" key="2">
    <source>
        <dbReference type="EMBL" id="QNN52478.1"/>
    </source>
</evidence>
<dbReference type="SUPFAM" id="SSF54427">
    <property type="entry name" value="NTF2-like"/>
    <property type="match status" value="1"/>
</dbReference>